<dbReference type="Proteomes" id="UP000534306">
    <property type="component" value="Unassembled WGS sequence"/>
</dbReference>
<feature type="domain" description="Glyoxalase/fosfomycin resistance/dioxygenase" evidence="1">
    <location>
        <begin position="13"/>
        <end position="141"/>
    </location>
</feature>
<comment type="caution">
    <text evidence="3">The sequence shown here is derived from an EMBL/GenBank/DDBJ whole genome shotgun (WGS) entry which is preliminary data.</text>
</comment>
<dbReference type="Gene3D" id="3.10.180.10">
    <property type="entry name" value="2,3-Dihydroxybiphenyl 1,2-Dioxygenase, domain 1"/>
    <property type="match status" value="1"/>
</dbReference>
<dbReference type="RefSeq" id="WP_171671557.1">
    <property type="nucleotide sequence ID" value="NZ_BAAAGT010000003.1"/>
</dbReference>
<accession>A0A7Y4KVX8</accession>
<keyword evidence="4" id="KW-1185">Reference proteome</keyword>
<dbReference type="InterPro" id="IPR004360">
    <property type="entry name" value="Glyas_Fos-R_dOase_dom"/>
</dbReference>
<sequence>MSIKTVTHLNFHGEAAAALKFYQSVFGGELNLSTYGDFGMAKDAPGAEHIVFGQVVAPNGFSVMAYDVPGGPGGPAPSTERVHGTTVTTDRFFVSVRGETVDEVSAFWAKLADGATIVEPFAPAQWSPAFGMLTDKFGTTWILDVAATY</sequence>
<reference evidence="2 5" key="2">
    <citation type="submission" date="2020-08" db="EMBL/GenBank/DDBJ databases">
        <title>Sequencing the genomes of 1000 actinobacteria strains.</title>
        <authorList>
            <person name="Klenk H.-P."/>
        </authorList>
    </citation>
    <scope>NUCLEOTIDE SEQUENCE [LARGE SCALE GENOMIC DNA]</scope>
    <source>
        <strain evidence="2 5">DSM 15626</strain>
    </source>
</reference>
<dbReference type="Proteomes" id="UP000553957">
    <property type="component" value="Unassembled WGS sequence"/>
</dbReference>
<organism evidence="3 4">
    <name type="scientific">Kribbella sandramycini</name>
    <dbReference type="NCBI Taxonomy" id="60450"/>
    <lineage>
        <taxon>Bacteria</taxon>
        <taxon>Bacillati</taxon>
        <taxon>Actinomycetota</taxon>
        <taxon>Actinomycetes</taxon>
        <taxon>Propionibacteriales</taxon>
        <taxon>Kribbellaceae</taxon>
        <taxon>Kribbella</taxon>
    </lineage>
</organism>
<dbReference type="InterPro" id="IPR028973">
    <property type="entry name" value="PhnB-like"/>
</dbReference>
<proteinExistence type="predicted"/>
<dbReference type="PANTHER" id="PTHR33990:SF1">
    <property type="entry name" value="PROTEIN YJDN"/>
    <property type="match status" value="1"/>
</dbReference>
<dbReference type="EMBL" id="JABJRC010000001">
    <property type="protein sequence ID" value="NOL39720.1"/>
    <property type="molecule type" value="Genomic_DNA"/>
</dbReference>
<dbReference type="CDD" id="cd06588">
    <property type="entry name" value="PhnB_like"/>
    <property type="match status" value="1"/>
</dbReference>
<name>A0A7Y4KVX8_9ACTN</name>
<dbReference type="AlphaFoldDB" id="A0A7Y4KVX8"/>
<dbReference type="PANTHER" id="PTHR33990">
    <property type="entry name" value="PROTEIN YJDN-RELATED"/>
    <property type="match status" value="1"/>
</dbReference>
<dbReference type="SUPFAM" id="SSF54593">
    <property type="entry name" value="Glyoxalase/Bleomycin resistance protein/Dihydroxybiphenyl dioxygenase"/>
    <property type="match status" value="1"/>
</dbReference>
<evidence type="ECO:0000313" key="4">
    <source>
        <dbReference type="Proteomes" id="UP000534306"/>
    </source>
</evidence>
<protein>
    <submittedName>
        <fullName evidence="2">PhnB protein</fullName>
    </submittedName>
    <submittedName>
        <fullName evidence="3">VOC family protein</fullName>
    </submittedName>
</protein>
<evidence type="ECO:0000313" key="3">
    <source>
        <dbReference type="EMBL" id="NOL39720.1"/>
    </source>
</evidence>
<reference evidence="3 4" key="1">
    <citation type="submission" date="2020-05" db="EMBL/GenBank/DDBJ databases">
        <title>Genome sequence of Kribbella sandramycini ATCC 39419.</title>
        <authorList>
            <person name="Maclea K.S."/>
            <person name="Fair J.L."/>
        </authorList>
    </citation>
    <scope>NUCLEOTIDE SEQUENCE [LARGE SCALE GENOMIC DNA]</scope>
    <source>
        <strain evidence="3 4">ATCC 39419</strain>
    </source>
</reference>
<dbReference type="InterPro" id="IPR029068">
    <property type="entry name" value="Glyas_Bleomycin-R_OHBP_Dase"/>
</dbReference>
<evidence type="ECO:0000259" key="1">
    <source>
        <dbReference type="Pfam" id="PF00903"/>
    </source>
</evidence>
<gene>
    <name evidence="2" type="ORF">HNR71_003316</name>
    <name evidence="3" type="ORF">HPO96_05630</name>
</gene>
<dbReference type="Pfam" id="PF00903">
    <property type="entry name" value="Glyoxalase"/>
    <property type="match status" value="1"/>
</dbReference>
<evidence type="ECO:0000313" key="5">
    <source>
        <dbReference type="Proteomes" id="UP000553957"/>
    </source>
</evidence>
<dbReference type="EMBL" id="JACHKF010000001">
    <property type="protein sequence ID" value="MBB6567679.1"/>
    <property type="molecule type" value="Genomic_DNA"/>
</dbReference>
<evidence type="ECO:0000313" key="2">
    <source>
        <dbReference type="EMBL" id="MBB6567679.1"/>
    </source>
</evidence>